<comment type="caution">
    <text evidence="2">The sequence shown here is derived from an EMBL/GenBank/DDBJ whole genome shotgun (WGS) entry which is preliminary data.</text>
</comment>
<evidence type="ECO:0000313" key="2">
    <source>
        <dbReference type="EMBL" id="RNB81939.1"/>
    </source>
</evidence>
<proteinExistence type="predicted"/>
<organism evidence="2 3">
    <name type="scientific">Brevibacillus panacihumi</name>
    <dbReference type="NCBI Taxonomy" id="497735"/>
    <lineage>
        <taxon>Bacteria</taxon>
        <taxon>Bacillati</taxon>
        <taxon>Bacillota</taxon>
        <taxon>Bacilli</taxon>
        <taxon>Bacillales</taxon>
        <taxon>Paenibacillaceae</taxon>
        <taxon>Brevibacillus</taxon>
    </lineage>
</organism>
<feature type="domain" description="DUF4166" evidence="1">
    <location>
        <begin position="16"/>
        <end position="201"/>
    </location>
</feature>
<reference evidence="2 3" key="1">
    <citation type="submission" date="2018-10" db="EMBL/GenBank/DDBJ databases">
        <title>Phylogenomics of Brevibacillus.</title>
        <authorList>
            <person name="Dunlap C."/>
        </authorList>
    </citation>
    <scope>NUCLEOTIDE SEQUENCE [LARGE SCALE GENOMIC DNA]</scope>
    <source>
        <strain evidence="2 3">JCM 15085</strain>
    </source>
</reference>
<name>A0A3M8D2K4_9BACL</name>
<dbReference type="InterPro" id="IPR025311">
    <property type="entry name" value="DUF4166"/>
</dbReference>
<evidence type="ECO:0000313" key="3">
    <source>
        <dbReference type="Proteomes" id="UP000281915"/>
    </source>
</evidence>
<dbReference type="RefSeq" id="WP_122912764.1">
    <property type="nucleotide sequence ID" value="NZ_RHHT01000011.1"/>
</dbReference>
<dbReference type="Proteomes" id="UP000281915">
    <property type="component" value="Unassembled WGS sequence"/>
</dbReference>
<gene>
    <name evidence="2" type="ORF">EDM58_07390</name>
</gene>
<dbReference type="Pfam" id="PF13761">
    <property type="entry name" value="DUF4166"/>
    <property type="match status" value="1"/>
</dbReference>
<dbReference type="AlphaFoldDB" id="A0A3M8D2K4"/>
<evidence type="ECO:0000259" key="1">
    <source>
        <dbReference type="Pfam" id="PF13761"/>
    </source>
</evidence>
<sequence length="226" mass="26522">MSSIYQRLLGPDFAKLHPKIQERFGFSSQDHRASIGRGIMEKVWYGKAYTLPFLYVGTWRNIMFPQQGTDVPFTIENYAYVDSFGRETVTWVRKYQFPNRTRRFDATMIYSEEKQKIIDYLGTHQHLAVEIEMSVGENGGMRLQSGNQYFYEGWAGFKFPMLFSGYADVLEWYDEKSGKYRIDVKVSNPTFGDLFGYSGAFDVEYLHVEPEQIPKDVKPVREERRE</sequence>
<protein>
    <submittedName>
        <fullName evidence="2">DUF4166 domain-containing protein</fullName>
    </submittedName>
</protein>
<dbReference type="EMBL" id="RHHT01000011">
    <property type="protein sequence ID" value="RNB81939.1"/>
    <property type="molecule type" value="Genomic_DNA"/>
</dbReference>
<accession>A0A3M8D2K4</accession>